<dbReference type="Pfam" id="PF12937">
    <property type="entry name" value="F-box-like"/>
    <property type="match status" value="1"/>
</dbReference>
<dbReference type="Gene3D" id="2.60.120.650">
    <property type="entry name" value="Cupin"/>
    <property type="match status" value="1"/>
</dbReference>
<evidence type="ECO:0000313" key="4">
    <source>
        <dbReference type="Proteomes" id="UP000673691"/>
    </source>
</evidence>
<dbReference type="EMBL" id="JAEFCI010012318">
    <property type="protein sequence ID" value="KAG5456083.1"/>
    <property type="molecule type" value="Genomic_DNA"/>
</dbReference>
<dbReference type="AlphaFoldDB" id="A0A8H8DF66"/>
<keyword evidence="4" id="KW-1185">Reference proteome</keyword>
<feature type="region of interest" description="Disordered" evidence="1">
    <location>
        <begin position="1"/>
        <end position="32"/>
    </location>
</feature>
<dbReference type="PANTHER" id="PTHR12480">
    <property type="entry name" value="ARGININE DEMETHYLASE AND LYSYL-HYDROXYLASE JMJD"/>
    <property type="match status" value="1"/>
</dbReference>
<dbReference type="GO" id="GO:0000987">
    <property type="term" value="F:cis-regulatory region sequence-specific DNA binding"/>
    <property type="evidence" value="ECO:0007669"/>
    <property type="project" value="TreeGrafter"/>
</dbReference>
<gene>
    <name evidence="3" type="ORF">BJ554DRAFT_4276</name>
</gene>
<accession>A0A8H8DF66</accession>
<dbReference type="GO" id="GO:0005634">
    <property type="term" value="C:nucleus"/>
    <property type="evidence" value="ECO:0007669"/>
    <property type="project" value="TreeGrafter"/>
</dbReference>
<dbReference type="InterPro" id="IPR036047">
    <property type="entry name" value="F-box-like_dom_sf"/>
</dbReference>
<feature type="non-terminal residue" evidence="3">
    <location>
        <position position="487"/>
    </location>
</feature>
<dbReference type="InterPro" id="IPR050910">
    <property type="entry name" value="JMJD6_ArgDemeth/LysHydrox"/>
</dbReference>
<reference evidence="3 4" key="1">
    <citation type="journal article" name="Sci. Rep.">
        <title>Genome-scale phylogenetic analyses confirm Olpidium as the closest living zoosporic fungus to the non-flagellated, terrestrial fungi.</title>
        <authorList>
            <person name="Chang Y."/>
            <person name="Rochon D."/>
            <person name="Sekimoto S."/>
            <person name="Wang Y."/>
            <person name="Chovatia M."/>
            <person name="Sandor L."/>
            <person name="Salamov A."/>
            <person name="Grigoriev I.V."/>
            <person name="Stajich J.E."/>
            <person name="Spatafora J.W."/>
        </authorList>
    </citation>
    <scope>NUCLEOTIDE SEQUENCE [LARGE SCALE GENOMIC DNA]</scope>
    <source>
        <strain evidence="3">S191</strain>
    </source>
</reference>
<evidence type="ECO:0000256" key="1">
    <source>
        <dbReference type="SAM" id="MobiDB-lite"/>
    </source>
</evidence>
<dbReference type="SUPFAM" id="SSF81383">
    <property type="entry name" value="F-box domain"/>
    <property type="match status" value="1"/>
</dbReference>
<dbReference type="Gene3D" id="1.20.1280.50">
    <property type="match status" value="1"/>
</dbReference>
<dbReference type="PANTHER" id="PTHR12480:SF21">
    <property type="entry name" value="JMJC DOMAIN-CONTAINING PROTEIN 8"/>
    <property type="match status" value="1"/>
</dbReference>
<dbReference type="InterPro" id="IPR001810">
    <property type="entry name" value="F-box_dom"/>
</dbReference>
<feature type="domain" description="JmjC" evidence="2">
    <location>
        <begin position="298"/>
        <end position="487"/>
    </location>
</feature>
<dbReference type="InterPro" id="IPR003347">
    <property type="entry name" value="JmjC_dom"/>
</dbReference>
<sequence>MPAVTARTARRRPLAADGGCPRRTRIPADRPPHPYGVKPLGNLLLAGAAPDCRAPGLGTLAALTDELLLVLLADYLAPGDICRLALASRALCVLARHDELWRTLVVRRFAPSGSFRHHRTWLETYATCHLAARVGAARNFGPDAVAELQRGGLDERSSGVGAPRDVSTAAVRTVVRHVPIPVRGFYSDYLYHSHVCATLPFAPYAVAGGGNAIDRRSGLSLHDFVEEYEKPGRPVIITDVVPGWPAYAKWDREYLVANYRTTLFAAEAAELRLDDYLAYADSQRDEAPLYLFDKHFGERCPGLAEEFEVPVYFREDLFRHLGSERPDYRWLIIGPERSGSTFHKALRLTGDILRRDQIPTLPRPGTESFEDQRLFNSRAVDPYTTDATSAYICGKRRRGRNGSCFRQTSFLPAFSPMTTNRTRSIVKPIQVTSPVNLAEWFVNFYEVMKSCWTGRRQPLEGVCRSGELMFVPAGWWHAVINLEFSVA</sequence>
<organism evidence="3 4">
    <name type="scientific">Olpidium bornovanus</name>
    <dbReference type="NCBI Taxonomy" id="278681"/>
    <lineage>
        <taxon>Eukaryota</taxon>
        <taxon>Fungi</taxon>
        <taxon>Fungi incertae sedis</taxon>
        <taxon>Olpidiomycota</taxon>
        <taxon>Olpidiomycotina</taxon>
        <taxon>Olpidiomycetes</taxon>
        <taxon>Olpidiales</taxon>
        <taxon>Olpidiaceae</taxon>
        <taxon>Olpidium</taxon>
    </lineage>
</organism>
<dbReference type="Proteomes" id="UP000673691">
    <property type="component" value="Unassembled WGS sequence"/>
</dbReference>
<comment type="caution">
    <text evidence="3">The sequence shown here is derived from an EMBL/GenBank/DDBJ whole genome shotgun (WGS) entry which is preliminary data.</text>
</comment>
<name>A0A8H8DF66_9FUNG</name>
<dbReference type="SUPFAM" id="SSF51197">
    <property type="entry name" value="Clavaminate synthase-like"/>
    <property type="match status" value="2"/>
</dbReference>
<dbReference type="PROSITE" id="PS51184">
    <property type="entry name" value="JMJC"/>
    <property type="match status" value="1"/>
</dbReference>
<evidence type="ECO:0000313" key="3">
    <source>
        <dbReference type="EMBL" id="KAG5456083.1"/>
    </source>
</evidence>
<evidence type="ECO:0000259" key="2">
    <source>
        <dbReference type="PROSITE" id="PS51184"/>
    </source>
</evidence>
<dbReference type="OrthoDB" id="424465at2759"/>
<proteinExistence type="predicted"/>
<protein>
    <recommendedName>
        <fullName evidence="2">JmjC domain-containing protein</fullName>
    </recommendedName>
</protein>